<accession>A0ACC1RVZ2</accession>
<comment type="caution">
    <text evidence="1">The sequence shown here is derived from an EMBL/GenBank/DDBJ whole genome shotgun (WGS) entry which is preliminary data.</text>
</comment>
<name>A0ACC1RVZ2_9HYPO</name>
<evidence type="ECO:0000313" key="1">
    <source>
        <dbReference type="EMBL" id="KAJ3526885.1"/>
    </source>
</evidence>
<evidence type="ECO:0000313" key="2">
    <source>
        <dbReference type="Proteomes" id="UP001148629"/>
    </source>
</evidence>
<dbReference type="Proteomes" id="UP001148629">
    <property type="component" value="Unassembled WGS sequence"/>
</dbReference>
<gene>
    <name evidence="1" type="ORF">NM208_g10973</name>
</gene>
<proteinExistence type="predicted"/>
<sequence>MRVPHLIFLDLHESSVDTETCQLHSLIALFLGQLFDNQHGGNGEVEAGKGRITRYANGQPTRFNFKKKFDRVPNVQITPILTDRQGKFHNFYVYLLHPTGGPPTDETGFYLGIFSDPGFSIDFEYFATDIYEDGEA</sequence>
<keyword evidence="2" id="KW-1185">Reference proteome</keyword>
<protein>
    <submittedName>
        <fullName evidence="1">Uncharacterized protein</fullName>
    </submittedName>
</protein>
<dbReference type="EMBL" id="JANRMS010001651">
    <property type="protein sequence ID" value="KAJ3526885.1"/>
    <property type="molecule type" value="Genomic_DNA"/>
</dbReference>
<reference evidence="1" key="1">
    <citation type="submission" date="2022-08" db="EMBL/GenBank/DDBJ databases">
        <title>Genome Sequence of Fusarium decemcellulare.</title>
        <authorList>
            <person name="Buettner E."/>
        </authorList>
    </citation>
    <scope>NUCLEOTIDE SEQUENCE</scope>
    <source>
        <strain evidence="1">Babe19</strain>
    </source>
</reference>
<organism evidence="1 2">
    <name type="scientific">Fusarium decemcellulare</name>
    <dbReference type="NCBI Taxonomy" id="57161"/>
    <lineage>
        <taxon>Eukaryota</taxon>
        <taxon>Fungi</taxon>
        <taxon>Dikarya</taxon>
        <taxon>Ascomycota</taxon>
        <taxon>Pezizomycotina</taxon>
        <taxon>Sordariomycetes</taxon>
        <taxon>Hypocreomycetidae</taxon>
        <taxon>Hypocreales</taxon>
        <taxon>Nectriaceae</taxon>
        <taxon>Fusarium</taxon>
        <taxon>Fusarium decemcellulare species complex</taxon>
    </lineage>
</organism>